<feature type="transmembrane region" description="Helical" evidence="1">
    <location>
        <begin position="180"/>
        <end position="204"/>
    </location>
</feature>
<reference evidence="2 3" key="1">
    <citation type="journal article" date="2016" name="Nat. Commun.">
        <title>Thousands of microbial genomes shed light on interconnected biogeochemical processes in an aquifer system.</title>
        <authorList>
            <person name="Anantharaman K."/>
            <person name="Brown C.T."/>
            <person name="Hug L.A."/>
            <person name="Sharon I."/>
            <person name="Castelle C.J."/>
            <person name="Probst A.J."/>
            <person name="Thomas B.C."/>
            <person name="Singh A."/>
            <person name="Wilkins M.J."/>
            <person name="Karaoz U."/>
            <person name="Brodie E.L."/>
            <person name="Williams K.H."/>
            <person name="Hubbard S.S."/>
            <person name="Banfield J.F."/>
        </authorList>
    </citation>
    <scope>NUCLEOTIDE SEQUENCE [LARGE SCALE GENOMIC DNA]</scope>
</reference>
<keyword evidence="1" id="KW-0472">Membrane</keyword>
<accession>A0A1G2KQE6</accession>
<feature type="transmembrane region" description="Helical" evidence="1">
    <location>
        <begin position="98"/>
        <end position="116"/>
    </location>
</feature>
<feature type="transmembrane region" description="Helical" evidence="1">
    <location>
        <begin position="63"/>
        <end position="86"/>
    </location>
</feature>
<evidence type="ECO:0000313" key="3">
    <source>
        <dbReference type="Proteomes" id="UP000177362"/>
    </source>
</evidence>
<proteinExistence type="predicted"/>
<comment type="caution">
    <text evidence="2">The sequence shown here is derived from an EMBL/GenBank/DDBJ whole genome shotgun (WGS) entry which is preliminary data.</text>
</comment>
<dbReference type="AlphaFoldDB" id="A0A1G2KQE6"/>
<dbReference type="InterPro" id="IPR043993">
    <property type="entry name" value="T4SS_pilin"/>
</dbReference>
<feature type="transmembrane region" description="Helical" evidence="1">
    <location>
        <begin position="216"/>
        <end position="236"/>
    </location>
</feature>
<dbReference type="Proteomes" id="UP000177362">
    <property type="component" value="Unassembled WGS sequence"/>
</dbReference>
<name>A0A1G2KQE6_9BACT</name>
<evidence type="ECO:0000313" key="2">
    <source>
        <dbReference type="EMBL" id="OHA00629.1"/>
    </source>
</evidence>
<dbReference type="EMBL" id="MHQJ01000041">
    <property type="protein sequence ID" value="OHA00629.1"/>
    <property type="molecule type" value="Genomic_DNA"/>
</dbReference>
<dbReference type="Pfam" id="PF18895">
    <property type="entry name" value="T4SS_pilin"/>
    <property type="match status" value="1"/>
</dbReference>
<keyword evidence="1" id="KW-0812">Transmembrane</keyword>
<organism evidence="2 3">
    <name type="scientific">Candidatus Sungbacteria bacterium RIFCSPHIGHO2_02_FULL_49_12</name>
    <dbReference type="NCBI Taxonomy" id="1802271"/>
    <lineage>
        <taxon>Bacteria</taxon>
        <taxon>Candidatus Sungiibacteriota</taxon>
    </lineage>
</organism>
<gene>
    <name evidence="2" type="ORF">A3C11_01870</name>
</gene>
<dbReference type="STRING" id="1802271.A3C11_01870"/>
<feature type="transmembrane region" description="Helical" evidence="1">
    <location>
        <begin position="12"/>
        <end position="32"/>
    </location>
</feature>
<sequence>MIRPQKLISKIGQVVFISIAIFLVFAGTSLAAESLVPCGYPGVPACTACDFVVLLVRLVNFGILYLVNPLALLMFTYAGFVYVTSGGSEDRVRTGKKIFWNVFIGVLAIYGSYFIVDVTIRTLSGGENFLNIAKTAGPWNAPNISKYISGSVCTPEAPSKGPGGSIEESTKQATSAINSIAYSIGNILMGLAVLMVMYSAYLFLTGGGNEKQVTSARTILIFGLVGIAVALLAYALPTLVTAILGR</sequence>
<evidence type="ECO:0000256" key="1">
    <source>
        <dbReference type="SAM" id="Phobius"/>
    </source>
</evidence>
<keyword evidence="1" id="KW-1133">Transmembrane helix</keyword>
<protein>
    <submittedName>
        <fullName evidence="2">Uncharacterized protein</fullName>
    </submittedName>
</protein>